<keyword evidence="2" id="KW-1185">Reference proteome</keyword>
<evidence type="ECO:0008006" key="3">
    <source>
        <dbReference type="Google" id="ProtNLM"/>
    </source>
</evidence>
<evidence type="ECO:0000313" key="2">
    <source>
        <dbReference type="Proteomes" id="UP000799291"/>
    </source>
</evidence>
<evidence type="ECO:0000313" key="1">
    <source>
        <dbReference type="EMBL" id="KAF2679477.1"/>
    </source>
</evidence>
<dbReference type="EMBL" id="MU005603">
    <property type="protein sequence ID" value="KAF2679477.1"/>
    <property type="molecule type" value="Genomic_DNA"/>
</dbReference>
<dbReference type="OrthoDB" id="2958217at2759"/>
<gene>
    <name evidence="1" type="ORF">K458DRAFT_461004</name>
</gene>
<reference evidence="1" key="1">
    <citation type="journal article" date="2020" name="Stud. Mycol.">
        <title>101 Dothideomycetes genomes: a test case for predicting lifestyles and emergence of pathogens.</title>
        <authorList>
            <person name="Haridas S."/>
            <person name="Albert R."/>
            <person name="Binder M."/>
            <person name="Bloem J."/>
            <person name="Labutti K."/>
            <person name="Salamov A."/>
            <person name="Andreopoulos B."/>
            <person name="Baker S."/>
            <person name="Barry K."/>
            <person name="Bills G."/>
            <person name="Bluhm B."/>
            <person name="Cannon C."/>
            <person name="Castanera R."/>
            <person name="Culley D."/>
            <person name="Daum C."/>
            <person name="Ezra D."/>
            <person name="Gonzalez J."/>
            <person name="Henrissat B."/>
            <person name="Kuo A."/>
            <person name="Liang C."/>
            <person name="Lipzen A."/>
            <person name="Lutzoni F."/>
            <person name="Magnuson J."/>
            <person name="Mondo S."/>
            <person name="Nolan M."/>
            <person name="Ohm R."/>
            <person name="Pangilinan J."/>
            <person name="Park H.-J."/>
            <person name="Ramirez L."/>
            <person name="Alfaro M."/>
            <person name="Sun H."/>
            <person name="Tritt A."/>
            <person name="Yoshinaga Y."/>
            <person name="Zwiers L.-H."/>
            <person name="Turgeon B."/>
            <person name="Goodwin S."/>
            <person name="Spatafora J."/>
            <person name="Crous P."/>
            <person name="Grigoriev I."/>
        </authorList>
    </citation>
    <scope>NUCLEOTIDE SEQUENCE</scope>
    <source>
        <strain evidence="1">CBS 122367</strain>
    </source>
</reference>
<accession>A0A6G1IMK9</accession>
<organism evidence="1 2">
    <name type="scientific">Lentithecium fluviatile CBS 122367</name>
    <dbReference type="NCBI Taxonomy" id="1168545"/>
    <lineage>
        <taxon>Eukaryota</taxon>
        <taxon>Fungi</taxon>
        <taxon>Dikarya</taxon>
        <taxon>Ascomycota</taxon>
        <taxon>Pezizomycotina</taxon>
        <taxon>Dothideomycetes</taxon>
        <taxon>Pleosporomycetidae</taxon>
        <taxon>Pleosporales</taxon>
        <taxon>Massarineae</taxon>
        <taxon>Lentitheciaceae</taxon>
        <taxon>Lentithecium</taxon>
    </lineage>
</organism>
<dbReference type="Proteomes" id="UP000799291">
    <property type="component" value="Unassembled WGS sequence"/>
</dbReference>
<protein>
    <recommendedName>
        <fullName evidence="3">Heterokaryon incompatibility domain-containing protein</fullName>
    </recommendedName>
</protein>
<dbReference type="PANTHER" id="PTHR33112">
    <property type="entry name" value="DOMAIN PROTEIN, PUTATIVE-RELATED"/>
    <property type="match status" value="1"/>
</dbReference>
<dbReference type="AlphaFoldDB" id="A0A6G1IMK9"/>
<name>A0A6G1IMK9_9PLEO</name>
<sequence length="284" mass="31570">MMGTVYKDSICNLAASSSGAGMEGFLPDTRLVDPTPVQVCPNWAESDCDMRRYSGKVYKLVYGEPWAEISYGSLYSRAWVVQEQILAPRALHFGREQIFWECNLVSATRFGPVGGNIPGTLPFLAIPSRRYRCKQVICLFKVHATRSLRGQSLHDLWKNIVRRYSTLELTYSSDRLPALYGIASELGQRLKSPYVFGLWTSDLPRGLLWQQGPPVPTMKVSYQIPTSSKPLWINVPSWSWASINAAVSGICSATTPAWSAMSAPSLPLSHQRRLLRPSILAAGS</sequence>
<proteinExistence type="predicted"/>
<dbReference type="PANTHER" id="PTHR33112:SF16">
    <property type="entry name" value="HETEROKARYON INCOMPATIBILITY DOMAIN-CONTAINING PROTEIN"/>
    <property type="match status" value="1"/>
</dbReference>